<dbReference type="InterPro" id="IPR011604">
    <property type="entry name" value="PDDEXK-like_dom_sf"/>
</dbReference>
<dbReference type="PANTHER" id="PTHR31340">
    <property type="entry name" value="MITOCHONDRIAL GENOME MAINTENANCE EXONUCLEASE 1"/>
    <property type="match status" value="1"/>
</dbReference>
<name>A0A480AD82_9CYAN</name>
<dbReference type="AlphaFoldDB" id="A0A480AD82"/>
<gene>
    <name evidence="1" type="ORF">NIES80_25850</name>
</gene>
<protein>
    <recommendedName>
        <fullName evidence="3">PD-(D/E)XK endonuclease-like domain-containing protein</fullName>
    </recommendedName>
</protein>
<reference evidence="2" key="1">
    <citation type="submission" date="2019-02" db="EMBL/GenBank/DDBJ databases">
        <title>Draft genome sequence of Dolichospermum planctonicum NIES-80.</title>
        <authorList>
            <person name="Yamaguchi H."/>
            <person name="Suzuki S."/>
            <person name="Kawachi M."/>
        </authorList>
    </citation>
    <scope>NUCLEOTIDE SEQUENCE [LARGE SCALE GENOMIC DNA]</scope>
    <source>
        <strain evidence="2">NIES-80</strain>
    </source>
</reference>
<proteinExistence type="predicted"/>
<accession>A0A480AD82</accession>
<dbReference type="GO" id="GO:0008297">
    <property type="term" value="F:single-stranded DNA exodeoxyribonuclease activity"/>
    <property type="evidence" value="ECO:0007669"/>
    <property type="project" value="TreeGrafter"/>
</dbReference>
<organism evidence="1 2">
    <name type="scientific">Dolichospermum planctonicum</name>
    <dbReference type="NCBI Taxonomy" id="136072"/>
    <lineage>
        <taxon>Bacteria</taxon>
        <taxon>Bacillati</taxon>
        <taxon>Cyanobacteriota</taxon>
        <taxon>Cyanophyceae</taxon>
        <taxon>Nostocales</taxon>
        <taxon>Aphanizomenonaceae</taxon>
        <taxon>Dolichospermum</taxon>
    </lineage>
</organism>
<dbReference type="OrthoDB" id="420529at2"/>
<sequence>MKSTYINSQCYYQGNNGVLLPAVTTVLKATQTQESRNGLYYWRKKVGDAEANRITNTSRIRGNDLHKMIQHHFQTNSLQPINNFIQPYWDSIQPLLKDISDVQLVEQVVPNYVETYAGKVDFVARYQGIPHVIEWTTAEEPKEKLGKLYDKPLQLTAYTGAINRQYQTNLFGDKINNALIVVALPDQEAEVFQFDRTKLVYHWNQWLNRLQNFQSVAAA</sequence>
<dbReference type="RefSeq" id="WP_137908427.1">
    <property type="nucleotide sequence ID" value="NZ_BJCF01000028.1"/>
</dbReference>
<evidence type="ECO:0000313" key="2">
    <source>
        <dbReference type="Proteomes" id="UP000299367"/>
    </source>
</evidence>
<dbReference type="PANTHER" id="PTHR31340:SF3">
    <property type="entry name" value="MITOCHONDRIAL GENOME MAINTENANCE EXONUCLEASE 1"/>
    <property type="match status" value="1"/>
</dbReference>
<comment type="caution">
    <text evidence="1">The sequence shown here is derived from an EMBL/GenBank/DDBJ whole genome shotgun (WGS) entry which is preliminary data.</text>
</comment>
<evidence type="ECO:0000313" key="1">
    <source>
        <dbReference type="EMBL" id="GCL42877.1"/>
    </source>
</evidence>
<dbReference type="EMBL" id="BJCF01000028">
    <property type="protein sequence ID" value="GCL42877.1"/>
    <property type="molecule type" value="Genomic_DNA"/>
</dbReference>
<dbReference type="Gene3D" id="3.90.320.10">
    <property type="match status" value="1"/>
</dbReference>
<dbReference type="Proteomes" id="UP000299367">
    <property type="component" value="Unassembled WGS sequence"/>
</dbReference>
<evidence type="ECO:0008006" key="3">
    <source>
        <dbReference type="Google" id="ProtNLM"/>
    </source>
</evidence>